<dbReference type="Pfam" id="PF13487">
    <property type="entry name" value="HD_5"/>
    <property type="match status" value="1"/>
</dbReference>
<dbReference type="SMART" id="SM00448">
    <property type="entry name" value="REC"/>
    <property type="match status" value="1"/>
</dbReference>
<keyword evidence="1" id="KW-0597">Phosphoprotein</keyword>
<dbReference type="AlphaFoldDB" id="A0A380S5Z2"/>
<feature type="domain" description="HD-GYP" evidence="3">
    <location>
        <begin position="144"/>
        <end position="352"/>
    </location>
</feature>
<evidence type="ECO:0000313" key="5">
    <source>
        <dbReference type="Proteomes" id="UP000255423"/>
    </source>
</evidence>
<name>A0A380S5Z2_FIBSU</name>
<dbReference type="InterPro" id="IPR011006">
    <property type="entry name" value="CheY-like_superfamily"/>
</dbReference>
<gene>
    <name evidence="4" type="ORF">SAMN05661053_1635</name>
</gene>
<evidence type="ECO:0000313" key="4">
    <source>
        <dbReference type="EMBL" id="SUQ24240.1"/>
    </source>
</evidence>
<dbReference type="InterPro" id="IPR052020">
    <property type="entry name" value="Cyclic_di-GMP/3'3'-cGAMP_PDE"/>
</dbReference>
<dbReference type="InterPro" id="IPR003607">
    <property type="entry name" value="HD/PDEase_dom"/>
</dbReference>
<dbReference type="InterPro" id="IPR037522">
    <property type="entry name" value="HD_GYP_dom"/>
</dbReference>
<dbReference type="SUPFAM" id="SSF52172">
    <property type="entry name" value="CheY-like"/>
    <property type="match status" value="1"/>
</dbReference>
<sequence>MSNERAKILIVDDDAMNRVVLSDLLSDEYDIIEAKDGDEAIGILETTAKDITLVLLDMIMPGRDGLQVLEVMNEKGWIKGTPVVMISAETSTPQVEKAFSLGVTDFIYRPFDQMVVQTRVRNTINLYVKQMQLSELVTDKIYERTRNSDMLISILSHIVEFRNGESGQHVLHIKKITDILLRALLKRTSEYSITEEEIGTIATASSMHDIGKITIPDEILNKPGKLTKEEFDIMKQHSMNGAKMLDAIQFFKNEPLMKFAYDICRWHHERWDGRGYPDGLKGNEIPISAQVVSVADVYDALTSERCYKKAFSHEKALEMIRNNECGVFNPLLLECLGDVADTLPKELNDNQPSKLSDADFAKIARSIFESDEDDSDNIIYEQYMIEHRKSQFFASIHRGVTFEYTYEPSLLKLEAKNAKALSFPKTMVEPENNSEFWNIFGRENWDEFVKLLHDPQLNNDSFTFNSEMLVKGEKRPCKIRVQQCWNRRDPENPELISVYGCVEFFK</sequence>
<evidence type="ECO:0000259" key="3">
    <source>
        <dbReference type="PROSITE" id="PS51832"/>
    </source>
</evidence>
<dbReference type="GO" id="GO:0000160">
    <property type="term" value="P:phosphorelay signal transduction system"/>
    <property type="evidence" value="ECO:0007669"/>
    <property type="project" value="InterPro"/>
</dbReference>
<feature type="modified residue" description="4-aspartylphosphate" evidence="1">
    <location>
        <position position="57"/>
    </location>
</feature>
<dbReference type="CDD" id="cd00077">
    <property type="entry name" value="HDc"/>
    <property type="match status" value="1"/>
</dbReference>
<evidence type="ECO:0000259" key="2">
    <source>
        <dbReference type="PROSITE" id="PS50110"/>
    </source>
</evidence>
<proteinExistence type="predicted"/>
<dbReference type="EMBL" id="UHJL01000002">
    <property type="protein sequence ID" value="SUQ24240.1"/>
    <property type="molecule type" value="Genomic_DNA"/>
</dbReference>
<dbReference type="InterPro" id="IPR001789">
    <property type="entry name" value="Sig_transdc_resp-reg_receiver"/>
</dbReference>
<reference evidence="4 5" key="1">
    <citation type="submission" date="2017-08" db="EMBL/GenBank/DDBJ databases">
        <authorList>
            <person name="de Groot N.N."/>
        </authorList>
    </citation>
    <scope>NUCLEOTIDE SEQUENCE [LARGE SCALE GENOMIC DNA]</scope>
    <source>
        <strain evidence="4 5">HM2</strain>
    </source>
</reference>
<dbReference type="Gene3D" id="3.40.50.2300">
    <property type="match status" value="1"/>
</dbReference>
<protein>
    <submittedName>
        <fullName evidence="4">Response regulator c-di-GMP phosphodiesterase, RpfG family, contains REC and HD-GYP domains</fullName>
    </submittedName>
</protein>
<dbReference type="SUPFAM" id="SSF109604">
    <property type="entry name" value="HD-domain/PDEase-like"/>
    <property type="match status" value="1"/>
</dbReference>
<accession>A0A380S5Z2</accession>
<evidence type="ECO:0000256" key="1">
    <source>
        <dbReference type="PROSITE-ProRule" id="PRU00169"/>
    </source>
</evidence>
<dbReference type="Pfam" id="PF00072">
    <property type="entry name" value="Response_reg"/>
    <property type="match status" value="1"/>
</dbReference>
<dbReference type="PROSITE" id="PS50110">
    <property type="entry name" value="RESPONSE_REGULATORY"/>
    <property type="match status" value="1"/>
</dbReference>
<dbReference type="Proteomes" id="UP000255423">
    <property type="component" value="Unassembled WGS sequence"/>
</dbReference>
<dbReference type="RefSeq" id="WP_088661342.1">
    <property type="nucleotide sequence ID" value="NZ_UHJL01000002.1"/>
</dbReference>
<dbReference type="Gene3D" id="1.10.3210.10">
    <property type="entry name" value="Hypothetical protein af1432"/>
    <property type="match status" value="1"/>
</dbReference>
<dbReference type="PROSITE" id="PS51832">
    <property type="entry name" value="HD_GYP"/>
    <property type="match status" value="1"/>
</dbReference>
<dbReference type="PANTHER" id="PTHR45228">
    <property type="entry name" value="CYCLIC DI-GMP PHOSPHODIESTERASE TM_0186-RELATED"/>
    <property type="match status" value="1"/>
</dbReference>
<dbReference type="PANTHER" id="PTHR45228:SF4">
    <property type="entry name" value="LIPOPROTEIN"/>
    <property type="match status" value="1"/>
</dbReference>
<organism evidence="4 5">
    <name type="scientific">Fibrobacter succinogenes</name>
    <name type="common">Bacteroides succinogenes</name>
    <dbReference type="NCBI Taxonomy" id="833"/>
    <lineage>
        <taxon>Bacteria</taxon>
        <taxon>Pseudomonadati</taxon>
        <taxon>Fibrobacterota</taxon>
        <taxon>Fibrobacteria</taxon>
        <taxon>Fibrobacterales</taxon>
        <taxon>Fibrobacteraceae</taxon>
        <taxon>Fibrobacter</taxon>
    </lineage>
</organism>
<feature type="domain" description="Response regulatory" evidence="2">
    <location>
        <begin position="7"/>
        <end position="124"/>
    </location>
</feature>